<keyword evidence="13" id="KW-1185">Reference proteome</keyword>
<dbReference type="AlphaFoldDB" id="A0A7H0H572"/>
<keyword evidence="8" id="KW-0805">Transcription regulation</keyword>
<dbReference type="InterPro" id="IPR036390">
    <property type="entry name" value="WH_DNA-bd_sf"/>
</dbReference>
<dbReference type="GO" id="GO:0045892">
    <property type="term" value="P:negative regulation of DNA-templated transcription"/>
    <property type="evidence" value="ECO:0007669"/>
    <property type="project" value="TreeGrafter"/>
</dbReference>
<evidence type="ECO:0000313" key="12">
    <source>
        <dbReference type="EMBL" id="QNP55688.1"/>
    </source>
</evidence>
<keyword evidence="10" id="KW-0804">Transcription</keyword>
<dbReference type="Proteomes" id="UP000516117">
    <property type="component" value="Chromosome"/>
</dbReference>
<dbReference type="KEGG" id="tdf:H9L22_16285"/>
<gene>
    <name evidence="12" type="ORF">H9L22_16285</name>
</gene>
<feature type="binding site" evidence="11">
    <location>
        <position position="95"/>
    </location>
    <ligand>
        <name>Zn(2+)</name>
        <dbReference type="ChEBI" id="CHEBI:29105"/>
    </ligand>
</feature>
<dbReference type="Gene3D" id="1.10.10.10">
    <property type="entry name" value="Winged helix-like DNA-binding domain superfamily/Winged helix DNA-binding domain"/>
    <property type="match status" value="1"/>
</dbReference>
<keyword evidence="4" id="KW-0678">Repressor</keyword>
<dbReference type="InterPro" id="IPR036388">
    <property type="entry name" value="WH-like_DNA-bd_sf"/>
</dbReference>
<evidence type="ECO:0000256" key="6">
    <source>
        <dbReference type="ARBA" id="ARBA00022833"/>
    </source>
</evidence>
<evidence type="ECO:0000256" key="1">
    <source>
        <dbReference type="ARBA" id="ARBA00004496"/>
    </source>
</evidence>
<dbReference type="GO" id="GO:0005737">
    <property type="term" value="C:cytoplasm"/>
    <property type="evidence" value="ECO:0007669"/>
    <property type="project" value="UniProtKB-SubCell"/>
</dbReference>
<evidence type="ECO:0000256" key="7">
    <source>
        <dbReference type="ARBA" id="ARBA00023004"/>
    </source>
</evidence>
<dbReference type="Gene3D" id="3.30.1490.190">
    <property type="match status" value="1"/>
</dbReference>
<protein>
    <submittedName>
        <fullName evidence="12">Transcriptional repressor</fullName>
    </submittedName>
</protein>
<dbReference type="GO" id="GO:0008270">
    <property type="term" value="F:zinc ion binding"/>
    <property type="evidence" value="ECO:0007669"/>
    <property type="project" value="TreeGrafter"/>
</dbReference>
<dbReference type="RefSeq" id="WP_187720817.1">
    <property type="nucleotide sequence ID" value="NZ_CP060789.1"/>
</dbReference>
<dbReference type="Pfam" id="PF01475">
    <property type="entry name" value="FUR"/>
    <property type="match status" value="1"/>
</dbReference>
<evidence type="ECO:0000313" key="13">
    <source>
        <dbReference type="Proteomes" id="UP000516117"/>
    </source>
</evidence>
<dbReference type="PANTHER" id="PTHR33202">
    <property type="entry name" value="ZINC UPTAKE REGULATION PROTEIN"/>
    <property type="match status" value="1"/>
</dbReference>
<evidence type="ECO:0000256" key="2">
    <source>
        <dbReference type="ARBA" id="ARBA00007957"/>
    </source>
</evidence>
<evidence type="ECO:0000256" key="3">
    <source>
        <dbReference type="ARBA" id="ARBA00022490"/>
    </source>
</evidence>
<keyword evidence="5 11" id="KW-0479">Metal-binding</keyword>
<evidence type="ECO:0000256" key="4">
    <source>
        <dbReference type="ARBA" id="ARBA00022491"/>
    </source>
</evidence>
<comment type="similarity">
    <text evidence="2">Belongs to the Fur family.</text>
</comment>
<reference evidence="12 13" key="1">
    <citation type="submission" date="2020-08" db="EMBL/GenBank/DDBJ databases">
        <title>Genome sequence of Tessaracoccus defluvii JCM 17540T.</title>
        <authorList>
            <person name="Hyun D.-W."/>
            <person name="Bae J.-W."/>
        </authorList>
    </citation>
    <scope>NUCLEOTIDE SEQUENCE [LARGE SCALE GENOMIC DNA]</scope>
    <source>
        <strain evidence="12 13">JCM 17540</strain>
    </source>
</reference>
<sequence length="145" mass="15697">MEQNWAEALHDAGLRVTAGRVAVLTELSERPHLGVGEITDAVRSRAGTASVQAVYDALAALHKAALIRRVEPAGQPPRYELQNGDNHHHLMCRSCGAMRDVACSIGHSPCLSPSQTHGFVIDEAEVIYWGCVHSATNLTRGQLHE</sequence>
<proteinExistence type="inferred from homology"/>
<name>A0A7H0H572_9ACTN</name>
<dbReference type="GO" id="GO:0000976">
    <property type="term" value="F:transcription cis-regulatory region binding"/>
    <property type="evidence" value="ECO:0007669"/>
    <property type="project" value="TreeGrafter"/>
</dbReference>
<keyword evidence="7" id="KW-0408">Iron</keyword>
<comment type="subcellular location">
    <subcellularLocation>
        <location evidence="1">Cytoplasm</location>
    </subcellularLocation>
</comment>
<evidence type="ECO:0000256" key="9">
    <source>
        <dbReference type="ARBA" id="ARBA00023125"/>
    </source>
</evidence>
<evidence type="ECO:0000256" key="5">
    <source>
        <dbReference type="ARBA" id="ARBA00022723"/>
    </source>
</evidence>
<accession>A0A7H0H572</accession>
<dbReference type="GO" id="GO:1900376">
    <property type="term" value="P:regulation of secondary metabolite biosynthetic process"/>
    <property type="evidence" value="ECO:0007669"/>
    <property type="project" value="TreeGrafter"/>
</dbReference>
<dbReference type="PANTHER" id="PTHR33202:SF18">
    <property type="entry name" value="TRANSCRIPTIONAL REGULATOR FURA"/>
    <property type="match status" value="1"/>
</dbReference>
<evidence type="ECO:0000256" key="8">
    <source>
        <dbReference type="ARBA" id="ARBA00023015"/>
    </source>
</evidence>
<evidence type="ECO:0000256" key="11">
    <source>
        <dbReference type="PIRSR" id="PIRSR602481-1"/>
    </source>
</evidence>
<keyword evidence="9" id="KW-0238">DNA-binding</keyword>
<dbReference type="GO" id="GO:0003700">
    <property type="term" value="F:DNA-binding transcription factor activity"/>
    <property type="evidence" value="ECO:0007669"/>
    <property type="project" value="InterPro"/>
</dbReference>
<feature type="binding site" evidence="11">
    <location>
        <position position="92"/>
    </location>
    <ligand>
        <name>Zn(2+)</name>
        <dbReference type="ChEBI" id="CHEBI:29105"/>
    </ligand>
</feature>
<keyword evidence="3" id="KW-0963">Cytoplasm</keyword>
<evidence type="ECO:0000256" key="10">
    <source>
        <dbReference type="ARBA" id="ARBA00023163"/>
    </source>
</evidence>
<comment type="cofactor">
    <cofactor evidence="11">
        <name>Zn(2+)</name>
        <dbReference type="ChEBI" id="CHEBI:29105"/>
    </cofactor>
    <text evidence="11">Binds 1 zinc ion per subunit.</text>
</comment>
<dbReference type="InterPro" id="IPR043135">
    <property type="entry name" value="Fur_C"/>
</dbReference>
<keyword evidence="6 11" id="KW-0862">Zinc</keyword>
<dbReference type="SUPFAM" id="SSF46785">
    <property type="entry name" value="Winged helix' DNA-binding domain"/>
    <property type="match status" value="1"/>
</dbReference>
<dbReference type="EMBL" id="CP060789">
    <property type="protein sequence ID" value="QNP55688.1"/>
    <property type="molecule type" value="Genomic_DNA"/>
</dbReference>
<dbReference type="InterPro" id="IPR002481">
    <property type="entry name" value="FUR"/>
</dbReference>
<organism evidence="12 13">
    <name type="scientific">Tessaracoccus defluvii</name>
    <dbReference type="NCBI Taxonomy" id="1285901"/>
    <lineage>
        <taxon>Bacteria</taxon>
        <taxon>Bacillati</taxon>
        <taxon>Actinomycetota</taxon>
        <taxon>Actinomycetes</taxon>
        <taxon>Propionibacteriales</taxon>
        <taxon>Propionibacteriaceae</taxon>
        <taxon>Tessaracoccus</taxon>
    </lineage>
</organism>